<name>A0AAV1E056_OLDCO</name>
<organism evidence="1 2">
    <name type="scientific">Oldenlandia corymbosa var. corymbosa</name>
    <dbReference type="NCBI Taxonomy" id="529605"/>
    <lineage>
        <taxon>Eukaryota</taxon>
        <taxon>Viridiplantae</taxon>
        <taxon>Streptophyta</taxon>
        <taxon>Embryophyta</taxon>
        <taxon>Tracheophyta</taxon>
        <taxon>Spermatophyta</taxon>
        <taxon>Magnoliopsida</taxon>
        <taxon>eudicotyledons</taxon>
        <taxon>Gunneridae</taxon>
        <taxon>Pentapetalae</taxon>
        <taxon>asterids</taxon>
        <taxon>lamiids</taxon>
        <taxon>Gentianales</taxon>
        <taxon>Rubiaceae</taxon>
        <taxon>Rubioideae</taxon>
        <taxon>Spermacoceae</taxon>
        <taxon>Hedyotis-Oldenlandia complex</taxon>
        <taxon>Oldenlandia</taxon>
    </lineage>
</organism>
<keyword evidence="2" id="KW-1185">Reference proteome</keyword>
<gene>
    <name evidence="1" type="ORF">OLC1_LOCUS19974</name>
</gene>
<evidence type="ECO:0000313" key="2">
    <source>
        <dbReference type="Proteomes" id="UP001161247"/>
    </source>
</evidence>
<proteinExistence type="predicted"/>
<dbReference type="AlphaFoldDB" id="A0AAV1E056"/>
<accession>A0AAV1E056</accession>
<reference evidence="1" key="1">
    <citation type="submission" date="2023-03" db="EMBL/GenBank/DDBJ databases">
        <authorList>
            <person name="Julca I."/>
        </authorList>
    </citation>
    <scope>NUCLEOTIDE SEQUENCE</scope>
</reference>
<dbReference type="EMBL" id="OX459124">
    <property type="protein sequence ID" value="CAI9112861.1"/>
    <property type="molecule type" value="Genomic_DNA"/>
</dbReference>
<protein>
    <submittedName>
        <fullName evidence="1">OLC1v1013361C1</fullName>
    </submittedName>
</protein>
<sequence>MTGLRVAVEESMREMELLINVDNVQLEALDRLDDRRCSYLDSKLDKLIHKQDLQFEELIKKLGRSEDQDSMSQKQLEKWDSKLNRPESARVTMVTIPACQQGNFPSPVVNLVEIVASEVVPSKLDGYSLLLDDNIIGPDDVMSLIEAISNNENTVKLNTMNEVLFSHDDEIAESVVCVQSNMDSMSRDEGHDYMPFGFMNVDRNSIEDDTRSKHLKCETLVVEFDCGNGMDYFKDKVDKSWFKIVTECKDVTRVDIGTHGITNYKVINPSPTVVEDQAKLAGNVELIWFIVVGLLEVDCGVFFDKVKLVTIVKDVLEYKQDTKVLAFGYHLS</sequence>
<dbReference type="Proteomes" id="UP001161247">
    <property type="component" value="Chromosome 7"/>
</dbReference>
<evidence type="ECO:0000313" key="1">
    <source>
        <dbReference type="EMBL" id="CAI9112861.1"/>
    </source>
</evidence>